<dbReference type="GO" id="GO:0003677">
    <property type="term" value="F:DNA binding"/>
    <property type="evidence" value="ECO:0007669"/>
    <property type="project" value="UniProtKB-KW"/>
</dbReference>
<dbReference type="RefSeq" id="WP_189772228.1">
    <property type="nucleotide sequence ID" value="NZ_BNCK01000007.1"/>
</dbReference>
<reference evidence="5" key="2">
    <citation type="submission" date="2020-09" db="EMBL/GenBank/DDBJ databases">
        <authorList>
            <person name="Sun Q."/>
            <person name="Kim S."/>
        </authorList>
    </citation>
    <scope>NUCLEOTIDE SEQUENCE</scope>
    <source>
        <strain evidence="5">KCTC 42731</strain>
    </source>
</reference>
<evidence type="ECO:0000313" key="5">
    <source>
        <dbReference type="EMBL" id="GHF99572.1"/>
    </source>
</evidence>
<name>A0A919EMM1_9GAMM</name>
<protein>
    <submittedName>
        <fullName evidence="5">GntR family transcriptional regulator</fullName>
    </submittedName>
</protein>
<dbReference type="AlphaFoldDB" id="A0A919EMM1"/>
<dbReference type="PROSITE" id="PS50949">
    <property type="entry name" value="HTH_GNTR"/>
    <property type="match status" value="1"/>
</dbReference>
<dbReference type="PANTHER" id="PTHR43537">
    <property type="entry name" value="TRANSCRIPTIONAL REGULATOR, GNTR FAMILY"/>
    <property type="match status" value="1"/>
</dbReference>
<dbReference type="Gene3D" id="1.10.10.10">
    <property type="entry name" value="Winged helix-like DNA-binding domain superfamily/Winged helix DNA-binding domain"/>
    <property type="match status" value="1"/>
</dbReference>
<dbReference type="Pfam" id="PF07729">
    <property type="entry name" value="FCD"/>
    <property type="match status" value="1"/>
</dbReference>
<dbReference type="InterPro" id="IPR008920">
    <property type="entry name" value="TF_FadR/GntR_C"/>
</dbReference>
<dbReference type="InterPro" id="IPR036390">
    <property type="entry name" value="WH_DNA-bd_sf"/>
</dbReference>
<feature type="domain" description="HTH gntR-type" evidence="4">
    <location>
        <begin position="6"/>
        <end position="74"/>
    </location>
</feature>
<proteinExistence type="predicted"/>
<comment type="caution">
    <text evidence="5">The sequence shown here is derived from an EMBL/GenBank/DDBJ whole genome shotgun (WGS) entry which is preliminary data.</text>
</comment>
<dbReference type="CDD" id="cd07377">
    <property type="entry name" value="WHTH_GntR"/>
    <property type="match status" value="1"/>
</dbReference>
<evidence type="ECO:0000256" key="1">
    <source>
        <dbReference type="ARBA" id="ARBA00023015"/>
    </source>
</evidence>
<sequence>MEDKHLNLTQQLVHELGRAILRGEYKVGDKLPSEAELGEKYDISRNATREAVKMLTAKGLISSRPRKGIRVVEQNKWNLFDSDVLGWILVGKPDLYMLRHFMQLRQPVEAQAAYLAAQFADEEDLSHIEHALEHMHTAEESNDAEATHHADVKFHKAVLNATKNPFFIQLENFIEIALQVNLRYTNRIKPVTEAEYQAHADLYKAIKQGEASRAYDYAMKTQSATLNLIDNAIAAQENN</sequence>
<dbReference type="SMART" id="SM00895">
    <property type="entry name" value="FCD"/>
    <property type="match status" value="1"/>
</dbReference>
<dbReference type="EMBL" id="BNCK01000007">
    <property type="protein sequence ID" value="GHF99572.1"/>
    <property type="molecule type" value="Genomic_DNA"/>
</dbReference>
<keyword evidence="3" id="KW-0804">Transcription</keyword>
<dbReference type="Gene3D" id="1.20.120.530">
    <property type="entry name" value="GntR ligand-binding domain-like"/>
    <property type="match status" value="1"/>
</dbReference>
<dbReference type="InterPro" id="IPR036388">
    <property type="entry name" value="WH-like_DNA-bd_sf"/>
</dbReference>
<evidence type="ECO:0000259" key="4">
    <source>
        <dbReference type="PROSITE" id="PS50949"/>
    </source>
</evidence>
<dbReference type="PRINTS" id="PR00035">
    <property type="entry name" value="HTHGNTR"/>
</dbReference>
<evidence type="ECO:0000256" key="3">
    <source>
        <dbReference type="ARBA" id="ARBA00023163"/>
    </source>
</evidence>
<organism evidence="5 6">
    <name type="scientific">Thalassotalea marina</name>
    <dbReference type="NCBI Taxonomy" id="1673741"/>
    <lineage>
        <taxon>Bacteria</taxon>
        <taxon>Pseudomonadati</taxon>
        <taxon>Pseudomonadota</taxon>
        <taxon>Gammaproteobacteria</taxon>
        <taxon>Alteromonadales</taxon>
        <taxon>Colwelliaceae</taxon>
        <taxon>Thalassotalea</taxon>
    </lineage>
</organism>
<dbReference type="SUPFAM" id="SSF46785">
    <property type="entry name" value="Winged helix' DNA-binding domain"/>
    <property type="match status" value="1"/>
</dbReference>
<dbReference type="PANTHER" id="PTHR43537:SF44">
    <property type="entry name" value="GNTR FAMILY REGULATORY PROTEIN"/>
    <property type="match status" value="1"/>
</dbReference>
<evidence type="ECO:0000256" key="2">
    <source>
        <dbReference type="ARBA" id="ARBA00023125"/>
    </source>
</evidence>
<keyword evidence="1" id="KW-0805">Transcription regulation</keyword>
<dbReference type="Pfam" id="PF00392">
    <property type="entry name" value="GntR"/>
    <property type="match status" value="1"/>
</dbReference>
<dbReference type="SUPFAM" id="SSF48008">
    <property type="entry name" value="GntR ligand-binding domain-like"/>
    <property type="match status" value="1"/>
</dbReference>
<accession>A0A919EMM1</accession>
<evidence type="ECO:0000313" key="6">
    <source>
        <dbReference type="Proteomes" id="UP000623842"/>
    </source>
</evidence>
<dbReference type="InterPro" id="IPR011711">
    <property type="entry name" value="GntR_C"/>
</dbReference>
<reference evidence="5" key="1">
    <citation type="journal article" date="2014" name="Int. J. Syst. Evol. Microbiol.">
        <title>Complete genome sequence of Corynebacterium casei LMG S-19264T (=DSM 44701T), isolated from a smear-ripened cheese.</title>
        <authorList>
            <consortium name="US DOE Joint Genome Institute (JGI-PGF)"/>
            <person name="Walter F."/>
            <person name="Albersmeier A."/>
            <person name="Kalinowski J."/>
            <person name="Ruckert C."/>
        </authorList>
    </citation>
    <scope>NUCLEOTIDE SEQUENCE</scope>
    <source>
        <strain evidence="5">KCTC 42731</strain>
    </source>
</reference>
<dbReference type="GO" id="GO:0003700">
    <property type="term" value="F:DNA-binding transcription factor activity"/>
    <property type="evidence" value="ECO:0007669"/>
    <property type="project" value="InterPro"/>
</dbReference>
<keyword evidence="6" id="KW-1185">Reference proteome</keyword>
<dbReference type="SMART" id="SM00345">
    <property type="entry name" value="HTH_GNTR"/>
    <property type="match status" value="1"/>
</dbReference>
<gene>
    <name evidence="5" type="ORF">GCM10017161_30060</name>
</gene>
<dbReference type="Proteomes" id="UP000623842">
    <property type="component" value="Unassembled WGS sequence"/>
</dbReference>
<dbReference type="InterPro" id="IPR000524">
    <property type="entry name" value="Tscrpt_reg_HTH_GntR"/>
</dbReference>
<keyword evidence="2" id="KW-0238">DNA-binding</keyword>